<proteinExistence type="predicted"/>
<keyword evidence="3" id="KW-1185">Reference proteome</keyword>
<name>A0A6A7BYW6_9PEZI</name>
<feature type="region of interest" description="Disordered" evidence="1">
    <location>
        <begin position="1"/>
        <end position="32"/>
    </location>
</feature>
<dbReference type="EMBL" id="MU005980">
    <property type="protein sequence ID" value="KAF2860556.1"/>
    <property type="molecule type" value="Genomic_DNA"/>
</dbReference>
<evidence type="ECO:0000313" key="3">
    <source>
        <dbReference type="Proteomes" id="UP000799421"/>
    </source>
</evidence>
<evidence type="ECO:0000313" key="2">
    <source>
        <dbReference type="EMBL" id="KAF2860556.1"/>
    </source>
</evidence>
<dbReference type="Proteomes" id="UP000799421">
    <property type="component" value="Unassembled WGS sequence"/>
</dbReference>
<sequence>MSDREESAPPISRTTPPSGVHLRTGHHSPHTPIEERVAAAFFPCTQPSDEEYTDSEEKALFDPAMDAKPTSCEVSADGGQTFSGKADALPAFLMHVRLKELMDSDLRDQAIKCAYAANQLRRPAQDWFVRTATAQPQLLQRWSALEAALV</sequence>
<gene>
    <name evidence="2" type="ORF">K470DRAFT_270608</name>
</gene>
<protein>
    <submittedName>
        <fullName evidence="2">Uncharacterized protein</fullName>
    </submittedName>
</protein>
<organism evidence="2 3">
    <name type="scientific">Piedraia hortae CBS 480.64</name>
    <dbReference type="NCBI Taxonomy" id="1314780"/>
    <lineage>
        <taxon>Eukaryota</taxon>
        <taxon>Fungi</taxon>
        <taxon>Dikarya</taxon>
        <taxon>Ascomycota</taxon>
        <taxon>Pezizomycotina</taxon>
        <taxon>Dothideomycetes</taxon>
        <taxon>Dothideomycetidae</taxon>
        <taxon>Capnodiales</taxon>
        <taxon>Piedraiaceae</taxon>
        <taxon>Piedraia</taxon>
    </lineage>
</organism>
<accession>A0A6A7BYW6</accession>
<dbReference type="AlphaFoldDB" id="A0A6A7BYW6"/>
<evidence type="ECO:0000256" key="1">
    <source>
        <dbReference type="SAM" id="MobiDB-lite"/>
    </source>
</evidence>
<reference evidence="2" key="1">
    <citation type="journal article" date="2020" name="Stud. Mycol.">
        <title>101 Dothideomycetes genomes: a test case for predicting lifestyles and emergence of pathogens.</title>
        <authorList>
            <person name="Haridas S."/>
            <person name="Albert R."/>
            <person name="Binder M."/>
            <person name="Bloem J."/>
            <person name="Labutti K."/>
            <person name="Salamov A."/>
            <person name="Andreopoulos B."/>
            <person name="Baker S."/>
            <person name="Barry K."/>
            <person name="Bills G."/>
            <person name="Bluhm B."/>
            <person name="Cannon C."/>
            <person name="Castanera R."/>
            <person name="Culley D."/>
            <person name="Daum C."/>
            <person name="Ezra D."/>
            <person name="Gonzalez J."/>
            <person name="Henrissat B."/>
            <person name="Kuo A."/>
            <person name="Liang C."/>
            <person name="Lipzen A."/>
            <person name="Lutzoni F."/>
            <person name="Magnuson J."/>
            <person name="Mondo S."/>
            <person name="Nolan M."/>
            <person name="Ohm R."/>
            <person name="Pangilinan J."/>
            <person name="Park H.-J."/>
            <person name="Ramirez L."/>
            <person name="Alfaro M."/>
            <person name="Sun H."/>
            <person name="Tritt A."/>
            <person name="Yoshinaga Y."/>
            <person name="Zwiers L.-H."/>
            <person name="Turgeon B."/>
            <person name="Goodwin S."/>
            <person name="Spatafora J."/>
            <person name="Crous P."/>
            <person name="Grigoriev I."/>
        </authorList>
    </citation>
    <scope>NUCLEOTIDE SEQUENCE</scope>
    <source>
        <strain evidence="2">CBS 480.64</strain>
    </source>
</reference>